<evidence type="ECO:0000313" key="3">
    <source>
        <dbReference type="Proteomes" id="UP001187192"/>
    </source>
</evidence>
<sequence length="154" mass="17414">MDSEAILSIHLGSSNCLDNLIWHYNSRGPYTVLSRYLVVMEAKGLEGSSNAAVSKAWWGKLWSLKLPSKVKIFLWQAFHGVLPYFAILNRRGVKCLNECTQCCKGVESVWHSLWECPSAREVWDSFVLWPKLRCSLAVSFAGLCLGLFEKGSRE</sequence>
<keyword evidence="3" id="KW-1185">Reference proteome</keyword>
<name>A0AA88J6I7_FICCA</name>
<accession>A0AA88J6I7</accession>
<dbReference type="InterPro" id="IPR026960">
    <property type="entry name" value="RVT-Znf"/>
</dbReference>
<comment type="caution">
    <text evidence="2">The sequence shown here is derived from an EMBL/GenBank/DDBJ whole genome shotgun (WGS) entry which is preliminary data.</text>
</comment>
<organism evidence="2 3">
    <name type="scientific">Ficus carica</name>
    <name type="common">Common fig</name>
    <dbReference type="NCBI Taxonomy" id="3494"/>
    <lineage>
        <taxon>Eukaryota</taxon>
        <taxon>Viridiplantae</taxon>
        <taxon>Streptophyta</taxon>
        <taxon>Embryophyta</taxon>
        <taxon>Tracheophyta</taxon>
        <taxon>Spermatophyta</taxon>
        <taxon>Magnoliopsida</taxon>
        <taxon>eudicotyledons</taxon>
        <taxon>Gunneridae</taxon>
        <taxon>Pentapetalae</taxon>
        <taxon>rosids</taxon>
        <taxon>fabids</taxon>
        <taxon>Rosales</taxon>
        <taxon>Moraceae</taxon>
        <taxon>Ficeae</taxon>
        <taxon>Ficus</taxon>
    </lineage>
</organism>
<feature type="domain" description="Reverse transcriptase zinc-binding" evidence="1">
    <location>
        <begin position="53"/>
        <end position="123"/>
    </location>
</feature>
<protein>
    <recommendedName>
        <fullName evidence="1">Reverse transcriptase zinc-binding domain-containing protein</fullName>
    </recommendedName>
</protein>
<reference evidence="2" key="1">
    <citation type="submission" date="2023-07" db="EMBL/GenBank/DDBJ databases">
        <title>draft genome sequence of fig (Ficus carica).</title>
        <authorList>
            <person name="Takahashi T."/>
            <person name="Nishimura K."/>
        </authorList>
    </citation>
    <scope>NUCLEOTIDE SEQUENCE</scope>
</reference>
<evidence type="ECO:0000313" key="2">
    <source>
        <dbReference type="EMBL" id="GMN63904.1"/>
    </source>
</evidence>
<dbReference type="EMBL" id="BTGU01000162">
    <property type="protein sequence ID" value="GMN63904.1"/>
    <property type="molecule type" value="Genomic_DNA"/>
</dbReference>
<dbReference type="Proteomes" id="UP001187192">
    <property type="component" value="Unassembled WGS sequence"/>
</dbReference>
<dbReference type="Pfam" id="PF13966">
    <property type="entry name" value="zf-RVT"/>
    <property type="match status" value="1"/>
</dbReference>
<proteinExistence type="predicted"/>
<evidence type="ECO:0000259" key="1">
    <source>
        <dbReference type="Pfam" id="PF13966"/>
    </source>
</evidence>
<gene>
    <name evidence="2" type="ORF">TIFTF001_032982</name>
</gene>
<dbReference type="AlphaFoldDB" id="A0AA88J6I7"/>